<dbReference type="GO" id="GO:0003677">
    <property type="term" value="F:DNA binding"/>
    <property type="evidence" value="ECO:0007669"/>
    <property type="project" value="InterPro"/>
</dbReference>
<dbReference type="Gene3D" id="3.40.50.300">
    <property type="entry name" value="P-loop containing nucleotide triphosphate hydrolases"/>
    <property type="match status" value="2"/>
</dbReference>
<dbReference type="STRING" id="290315.Clim_1468"/>
<dbReference type="Pfam" id="PF04851">
    <property type="entry name" value="ResIII"/>
    <property type="match status" value="1"/>
</dbReference>
<dbReference type="NCBIfam" id="NF046055">
    <property type="entry name" value="restr_BPTD_3080"/>
    <property type="match status" value="1"/>
</dbReference>
<feature type="domain" description="Type III restriction enzyme C-terminal endonuclease" evidence="2">
    <location>
        <begin position="882"/>
        <end position="962"/>
    </location>
</feature>
<accession>B3EDA0</accession>
<evidence type="ECO:0000313" key="4">
    <source>
        <dbReference type="Proteomes" id="UP000008841"/>
    </source>
</evidence>
<dbReference type="PANTHER" id="PTHR47396:SF1">
    <property type="entry name" value="ATP-DEPENDENT HELICASE IRC3-RELATED"/>
    <property type="match status" value="1"/>
</dbReference>
<evidence type="ECO:0000259" key="2">
    <source>
        <dbReference type="Pfam" id="PF19778"/>
    </source>
</evidence>
<dbReference type="REBASE" id="18327">
    <property type="entry name" value="Cli245ORF1466P"/>
</dbReference>
<evidence type="ECO:0000313" key="3">
    <source>
        <dbReference type="EMBL" id="ACD90525.1"/>
    </source>
</evidence>
<dbReference type="GO" id="GO:0005829">
    <property type="term" value="C:cytosol"/>
    <property type="evidence" value="ECO:0007669"/>
    <property type="project" value="TreeGrafter"/>
</dbReference>
<feature type="domain" description="Helicase/UvrB N-terminal" evidence="1">
    <location>
        <begin position="169"/>
        <end position="372"/>
    </location>
</feature>
<dbReference type="AlphaFoldDB" id="B3EDA0"/>
<dbReference type="InterPro" id="IPR006935">
    <property type="entry name" value="Helicase/UvrB_N"/>
</dbReference>
<protein>
    <submittedName>
        <fullName evidence="3">Type III restriction protein res subunit</fullName>
    </submittedName>
</protein>
<proteinExistence type="predicted"/>
<dbReference type="PANTHER" id="PTHR47396">
    <property type="entry name" value="TYPE I RESTRICTION ENZYME ECOKI R PROTEIN"/>
    <property type="match status" value="1"/>
</dbReference>
<dbReference type="SUPFAM" id="SSF52540">
    <property type="entry name" value="P-loop containing nucleoside triphosphate hydrolases"/>
    <property type="match status" value="1"/>
</dbReference>
<name>B3EDA0_CHLL2</name>
<sequence length="1025" mass="117309">MSNPFFDHPILNSPYRYPERHWELDEHGQPTQKIIDTRRPAQFITPIPKPRKRRSDEAQQQLVFDEGKGLSTETQQYDQTSLINAVRREVEKWRELPNPNNWQVTPETARLLQHWRHHDFSGIRPFFCQVEAVETAIWLTEVAPHTGKTGKRFLDHLEDANGNANPEIMRLALKLATGAGKTTVMAMLIAWQAVNAARRPQSRKFTRGFLVVTPGITIRDRLRVLLPNDPDSYYKSRELVPGDMIGDIERAKIVITNYHAFKLRERHELSKGGRLLLQGRGQKLQTLETEGQMLQRVMPYLMGMKNIMVINDEAHHCYREKPDGDEFQELRGDEKKEAEENNEAARVWITGIETVKRKLGVNWVIDLSATPFFLSGSGYAEGTLFPWTMSDFSLMDAIESGIVKLPRVPVADNVPGGDMPKFRELWKHIGKKMPKKSRSKTNAYDPLSIPVELQTALEALYGHYRQTFDLWKENNISVPPCFIVVCNNTSTSKLVHDYISGFYREQEDGTKQLVNGRLELFRNFDADGSPLPQPSTLLIDSKQLESGDALDRNFRDMAGDEIERFRREIIERTGDRRQAENLTDQDLLREVMNTVGKHGRLGQSIRCVVSVSMLTEGWDANTVTHVLGVRAFGTQLLCEQVIGRALRRQSYDLNEECLFNTEYADVLGIPFDFTAKPVVAPPQPPRETVQVRAVRPERDHLEITFPNVAGYRVELPEEQLTAEFTDESVLELTPDLVGPSITRNSGIIGEAIDLSLEHLGDMRQSTLLFHLTQRLLYTKWRDPEESPKLHLFGQLKRITRQWLDTCLVCKGGTYPAQLIYQELADIACNRITAAITRAEIGRRPVKAVLDPYNPTGSSRYVNFTTSKRDRWETDARHCHVNWVILDSDWEAEFCRVAESHPKVRSYVKNHNLGLEVPYRYGSEMRRYLPDFIVLIDDGNGSDDLLHLVVEIKGYRREDAKEKKSTMDTYWITGVNNIGTYGRWAFAELTQPYTFELDMGKQIEEAFSRMLEQASAVQSEGATSHA</sequence>
<organism evidence="3 4">
    <name type="scientific">Chlorobium limicola (strain DSM 245 / NBRC 103803 / 6330)</name>
    <dbReference type="NCBI Taxonomy" id="290315"/>
    <lineage>
        <taxon>Bacteria</taxon>
        <taxon>Pseudomonadati</taxon>
        <taxon>Chlorobiota</taxon>
        <taxon>Chlorobiia</taxon>
        <taxon>Chlorobiales</taxon>
        <taxon>Chlorobiaceae</taxon>
        <taxon>Chlorobium/Pelodictyon group</taxon>
        <taxon>Chlorobium</taxon>
    </lineage>
</organism>
<dbReference type="InterPro" id="IPR045572">
    <property type="entry name" value="RE_endonuc_C"/>
</dbReference>
<reference evidence="3 4" key="1">
    <citation type="submission" date="2008-05" db="EMBL/GenBank/DDBJ databases">
        <title>Complete sequence of Chlorobium limicola DSM 245.</title>
        <authorList>
            <consortium name="US DOE Joint Genome Institute"/>
            <person name="Lucas S."/>
            <person name="Copeland A."/>
            <person name="Lapidus A."/>
            <person name="Glavina del Rio T."/>
            <person name="Dalin E."/>
            <person name="Tice H."/>
            <person name="Bruce D."/>
            <person name="Goodwin L."/>
            <person name="Pitluck S."/>
            <person name="Schmutz J."/>
            <person name="Larimer F."/>
            <person name="Land M."/>
            <person name="Hauser L."/>
            <person name="Kyrpides N."/>
            <person name="Ovchinnikova G."/>
            <person name="Zhao F."/>
            <person name="Li T."/>
            <person name="Liu Z."/>
            <person name="Overmann J."/>
            <person name="Bryant D.A."/>
            <person name="Richardson P."/>
        </authorList>
    </citation>
    <scope>NUCLEOTIDE SEQUENCE [LARGE SCALE GENOMIC DNA]</scope>
    <source>
        <strain evidence="4">DSM 245 / NBRC 103803 / 6330</strain>
    </source>
</reference>
<dbReference type="GO" id="GO:0005524">
    <property type="term" value="F:ATP binding"/>
    <property type="evidence" value="ECO:0007669"/>
    <property type="project" value="InterPro"/>
</dbReference>
<dbReference type="InterPro" id="IPR050742">
    <property type="entry name" value="Helicase_Restrict-Modif_Enz"/>
</dbReference>
<dbReference type="OrthoDB" id="9804145at2"/>
<dbReference type="EMBL" id="CP001097">
    <property type="protein sequence ID" value="ACD90525.1"/>
    <property type="molecule type" value="Genomic_DNA"/>
</dbReference>
<dbReference type="Proteomes" id="UP000008841">
    <property type="component" value="Chromosome"/>
</dbReference>
<gene>
    <name evidence="3" type="ordered locus">Clim_1468</name>
</gene>
<dbReference type="eggNOG" id="COG3587">
    <property type="taxonomic scope" value="Bacteria"/>
</dbReference>
<dbReference type="HOGENOM" id="CLU_008785_0_0_10"/>
<dbReference type="InterPro" id="IPR027417">
    <property type="entry name" value="P-loop_NTPase"/>
</dbReference>
<dbReference type="KEGG" id="cli:Clim_1468"/>
<evidence type="ECO:0000259" key="1">
    <source>
        <dbReference type="Pfam" id="PF04851"/>
    </source>
</evidence>
<dbReference type="GO" id="GO:0016787">
    <property type="term" value="F:hydrolase activity"/>
    <property type="evidence" value="ECO:0007669"/>
    <property type="project" value="InterPro"/>
</dbReference>
<dbReference type="Pfam" id="PF19778">
    <property type="entry name" value="RE_endonuc"/>
    <property type="match status" value="1"/>
</dbReference>